<dbReference type="Proteomes" id="UP000653343">
    <property type="component" value="Unassembled WGS sequence"/>
</dbReference>
<organism evidence="3 4">
    <name type="scientific">Undibacterium squillarum</name>
    <dbReference type="NCBI Taxonomy" id="1131567"/>
    <lineage>
        <taxon>Bacteria</taxon>
        <taxon>Pseudomonadati</taxon>
        <taxon>Pseudomonadota</taxon>
        <taxon>Betaproteobacteria</taxon>
        <taxon>Burkholderiales</taxon>
        <taxon>Oxalobacteraceae</taxon>
        <taxon>Undibacterium</taxon>
    </lineage>
</organism>
<dbReference type="RefSeq" id="WP_189356288.1">
    <property type="nucleotide sequence ID" value="NZ_BMYU01000002.1"/>
</dbReference>
<feature type="signal peptide" evidence="2">
    <location>
        <begin position="1"/>
        <end position="24"/>
    </location>
</feature>
<feature type="compositionally biased region" description="Low complexity" evidence="1">
    <location>
        <begin position="37"/>
        <end position="48"/>
    </location>
</feature>
<evidence type="ECO:0000256" key="2">
    <source>
        <dbReference type="SAM" id="SignalP"/>
    </source>
</evidence>
<sequence>MMRKWMKAGALAVLAMLTLRWLTADGDSETIQNTQQSPASKTAAAGTKATEEPLQTASWPPPFPELRRVPMPDYGPQQAAAQSLAATRNGDPRSPPLQRDTVSAVQPSVAELADPQAYQRYEANQHQQLLASFASAAQQEVPRLQADIERGRQMGIDPASIAKMEDKARRLAALEQELRQQHPEWQSKAR</sequence>
<protein>
    <submittedName>
        <fullName evidence="3">Uncharacterized protein</fullName>
    </submittedName>
</protein>
<name>A0ABQ2XWX5_9BURK</name>
<feature type="chain" id="PRO_5046223790" evidence="2">
    <location>
        <begin position="25"/>
        <end position="190"/>
    </location>
</feature>
<comment type="caution">
    <text evidence="3">The sequence shown here is derived from an EMBL/GenBank/DDBJ whole genome shotgun (WGS) entry which is preliminary data.</text>
</comment>
<feature type="region of interest" description="Disordered" evidence="1">
    <location>
        <begin position="29"/>
        <end position="107"/>
    </location>
</feature>
<proteinExistence type="predicted"/>
<evidence type="ECO:0000313" key="3">
    <source>
        <dbReference type="EMBL" id="GGX36901.1"/>
    </source>
</evidence>
<keyword evidence="2" id="KW-0732">Signal</keyword>
<dbReference type="EMBL" id="BMYU01000002">
    <property type="protein sequence ID" value="GGX36901.1"/>
    <property type="molecule type" value="Genomic_DNA"/>
</dbReference>
<evidence type="ECO:0000313" key="4">
    <source>
        <dbReference type="Proteomes" id="UP000653343"/>
    </source>
</evidence>
<gene>
    <name evidence="3" type="ORF">GCM10010946_13610</name>
</gene>
<accession>A0ABQ2XWX5</accession>
<keyword evidence="4" id="KW-1185">Reference proteome</keyword>
<reference evidence="4" key="1">
    <citation type="journal article" date="2019" name="Int. J. Syst. Evol. Microbiol.">
        <title>The Global Catalogue of Microorganisms (GCM) 10K type strain sequencing project: providing services to taxonomists for standard genome sequencing and annotation.</title>
        <authorList>
            <consortium name="The Broad Institute Genomics Platform"/>
            <consortium name="The Broad Institute Genome Sequencing Center for Infectious Disease"/>
            <person name="Wu L."/>
            <person name="Ma J."/>
        </authorList>
    </citation>
    <scope>NUCLEOTIDE SEQUENCE [LARGE SCALE GENOMIC DNA]</scope>
    <source>
        <strain evidence="4">KCTC 23917</strain>
    </source>
</reference>
<evidence type="ECO:0000256" key="1">
    <source>
        <dbReference type="SAM" id="MobiDB-lite"/>
    </source>
</evidence>